<dbReference type="Proteomes" id="UP001499954">
    <property type="component" value="Unassembled WGS sequence"/>
</dbReference>
<dbReference type="SUPFAM" id="SSF53448">
    <property type="entry name" value="Nucleotide-diphospho-sugar transferases"/>
    <property type="match status" value="1"/>
</dbReference>
<dbReference type="InterPro" id="IPR007345">
    <property type="entry name" value="Polysacch_pyruvyl_Trfase"/>
</dbReference>
<feature type="domain" description="Polysaccharide pyruvyl transferase" evidence="2">
    <location>
        <begin position="61"/>
        <end position="188"/>
    </location>
</feature>
<dbReference type="PANTHER" id="PTHR22916">
    <property type="entry name" value="GLYCOSYLTRANSFERASE"/>
    <property type="match status" value="1"/>
</dbReference>
<dbReference type="RefSeq" id="WP_170298450.1">
    <property type="nucleotide sequence ID" value="NZ_BAAAMK010000001.1"/>
</dbReference>
<dbReference type="InterPro" id="IPR001173">
    <property type="entry name" value="Glyco_trans_2-like"/>
</dbReference>
<comment type="caution">
    <text evidence="3">The sequence shown here is derived from an EMBL/GenBank/DDBJ whole genome shotgun (WGS) entry which is preliminary data.</text>
</comment>
<sequence>MRWAPEPSASGTANPMNFGDLLGPLVMQRILAERVGRRDTGRARRVLSVGSVLHLSRPGDVVWGTGVNGKIDDQQFTPSLDVRAVRGPYTRAVLAARGIAAPAVYGDPALLIPHLFPEFAAASPSKRRSVLVVPNLHELDRFTHEGTLSPLTDPWTMVEEIAASEFVAASSLHALIIADALGIPSRPITAVAENPFKYLDHYAGTGRPDVRFASSIDEAIALGPVPAAVWDPHALLAAFPFDVWTGDASPGFPADAPTAYLELAADAAMQRAALRNEAGTDPGSETLEALERLDALSAQDAPVSGLTREELDYAGLARPIGDATTAPLLSVVIPAHNTRPWIGETLSSVLAQDLDGMEVIVVDDHSTDGTRAALEEIAATDSRLRVIDSVTRGGGTARNIGADHARGRYLVFCDGDDLVPEGAYRSLVASLEGSGSDIAFGDYVKFSPTSTWRPTANWPAYAAPSRGITIHDEPTLINGRPCWNKAFRRSFWEASDIRFPDVPRSNDIVPMVTAYLAAERLDVVENVVYLYRERPGASSMTAKAASAEAVKSYLTQELACARLIRDHASDELRDRYAMLFLARDGWVHLAKYFRSEDRTRAQDDEIAGLVGEIVEVLDLGPDAVREPNKRMLLQLIDGGWYGLATTIATLFSGAETDLAVRLHHWRRAVERPDGEPDPFEQEYFADALLHDLSRAVLESGVDGAAVLDLTRTLERRHPAPLTAIPELASRPLEPELLERRLARAREVNAALLSVETGSALTIRFAGSISAYALEPVLYDEATGAAHPMSASSQGDDENMQWTGTIAHSALPKHVFLRPALRDVATGEVLTTRFDAVTPEYDRFDRFLMTFDPRGIRLARRSNWLKRAAARVGRATSRRIRRPSDARSDAV</sequence>
<evidence type="ECO:0000259" key="1">
    <source>
        <dbReference type="Pfam" id="PF00535"/>
    </source>
</evidence>
<dbReference type="PANTHER" id="PTHR22916:SF3">
    <property type="entry name" value="UDP-GLCNAC:BETAGAL BETA-1,3-N-ACETYLGLUCOSAMINYLTRANSFERASE-LIKE PROTEIN 1"/>
    <property type="match status" value="1"/>
</dbReference>
<dbReference type="Pfam" id="PF04230">
    <property type="entry name" value="PS_pyruv_trans"/>
    <property type="match status" value="1"/>
</dbReference>
<dbReference type="Pfam" id="PF00535">
    <property type="entry name" value="Glycos_transf_2"/>
    <property type="match status" value="1"/>
</dbReference>
<protein>
    <recommendedName>
        <fullName evidence="5">Glycosyltransferase</fullName>
    </recommendedName>
</protein>
<organism evidence="3 4">
    <name type="scientific">Agromyces allii</name>
    <dbReference type="NCBI Taxonomy" id="393607"/>
    <lineage>
        <taxon>Bacteria</taxon>
        <taxon>Bacillati</taxon>
        <taxon>Actinomycetota</taxon>
        <taxon>Actinomycetes</taxon>
        <taxon>Micrococcales</taxon>
        <taxon>Microbacteriaceae</taxon>
        <taxon>Agromyces</taxon>
    </lineage>
</organism>
<accession>A0ABP5BGR9</accession>
<evidence type="ECO:0000259" key="2">
    <source>
        <dbReference type="Pfam" id="PF04230"/>
    </source>
</evidence>
<dbReference type="InterPro" id="IPR029044">
    <property type="entry name" value="Nucleotide-diphossugar_trans"/>
</dbReference>
<evidence type="ECO:0000313" key="3">
    <source>
        <dbReference type="EMBL" id="GAA1943444.1"/>
    </source>
</evidence>
<dbReference type="Gene3D" id="3.90.550.10">
    <property type="entry name" value="Spore Coat Polysaccharide Biosynthesis Protein SpsA, Chain A"/>
    <property type="match status" value="1"/>
</dbReference>
<evidence type="ECO:0000313" key="4">
    <source>
        <dbReference type="Proteomes" id="UP001499954"/>
    </source>
</evidence>
<dbReference type="CDD" id="cd00761">
    <property type="entry name" value="Glyco_tranf_GTA_type"/>
    <property type="match status" value="1"/>
</dbReference>
<evidence type="ECO:0008006" key="5">
    <source>
        <dbReference type="Google" id="ProtNLM"/>
    </source>
</evidence>
<gene>
    <name evidence="3" type="ORF">GCM10009717_07370</name>
</gene>
<dbReference type="EMBL" id="BAAAMK010000001">
    <property type="protein sequence ID" value="GAA1943444.1"/>
    <property type="molecule type" value="Genomic_DNA"/>
</dbReference>
<reference evidence="4" key="1">
    <citation type="journal article" date="2019" name="Int. J. Syst. Evol. Microbiol.">
        <title>The Global Catalogue of Microorganisms (GCM) 10K type strain sequencing project: providing services to taxonomists for standard genome sequencing and annotation.</title>
        <authorList>
            <consortium name="The Broad Institute Genomics Platform"/>
            <consortium name="The Broad Institute Genome Sequencing Center for Infectious Disease"/>
            <person name="Wu L."/>
            <person name="Ma J."/>
        </authorList>
    </citation>
    <scope>NUCLEOTIDE SEQUENCE [LARGE SCALE GENOMIC DNA]</scope>
    <source>
        <strain evidence="4">JCM 13584</strain>
    </source>
</reference>
<proteinExistence type="predicted"/>
<feature type="domain" description="Glycosyltransferase 2-like" evidence="1">
    <location>
        <begin position="330"/>
        <end position="490"/>
    </location>
</feature>
<name>A0ABP5BGR9_9MICO</name>
<keyword evidence="4" id="KW-1185">Reference proteome</keyword>